<feature type="transmembrane region" description="Helical" evidence="7">
    <location>
        <begin position="180"/>
        <end position="202"/>
    </location>
</feature>
<evidence type="ECO:0000313" key="10">
    <source>
        <dbReference type="Proteomes" id="UP000248795"/>
    </source>
</evidence>
<keyword evidence="4 7" id="KW-0812">Transmembrane</keyword>
<dbReference type="GO" id="GO:0055085">
    <property type="term" value="P:transmembrane transport"/>
    <property type="evidence" value="ECO:0007669"/>
    <property type="project" value="InterPro"/>
</dbReference>
<feature type="transmembrane region" description="Helical" evidence="7">
    <location>
        <begin position="280"/>
        <end position="303"/>
    </location>
</feature>
<feature type="transmembrane region" description="Helical" evidence="7">
    <location>
        <begin position="121"/>
        <end position="144"/>
    </location>
</feature>
<organism evidence="9 10">
    <name type="scientific">Aestuariivirga litoralis</name>
    <dbReference type="NCBI Taxonomy" id="2650924"/>
    <lineage>
        <taxon>Bacteria</taxon>
        <taxon>Pseudomonadati</taxon>
        <taxon>Pseudomonadota</taxon>
        <taxon>Alphaproteobacteria</taxon>
        <taxon>Hyphomicrobiales</taxon>
        <taxon>Aestuariivirgaceae</taxon>
        <taxon>Aestuariivirga</taxon>
    </lineage>
</organism>
<name>A0A2W2AP81_9HYPH</name>
<keyword evidence="2 7" id="KW-0813">Transport</keyword>
<evidence type="ECO:0000259" key="8">
    <source>
        <dbReference type="PROSITE" id="PS50928"/>
    </source>
</evidence>
<dbReference type="Pfam" id="PF00528">
    <property type="entry name" value="BPD_transp_1"/>
    <property type="match status" value="1"/>
</dbReference>
<feature type="domain" description="ABC transmembrane type-1" evidence="8">
    <location>
        <begin position="49"/>
        <end position="246"/>
    </location>
</feature>
<evidence type="ECO:0000256" key="1">
    <source>
        <dbReference type="ARBA" id="ARBA00004651"/>
    </source>
</evidence>
<dbReference type="RefSeq" id="WP_111197573.1">
    <property type="nucleotide sequence ID" value="NZ_QKVK01000003.1"/>
</dbReference>
<evidence type="ECO:0000256" key="5">
    <source>
        <dbReference type="ARBA" id="ARBA00022989"/>
    </source>
</evidence>
<feature type="transmembrane region" description="Helical" evidence="7">
    <location>
        <begin position="438"/>
        <end position="461"/>
    </location>
</feature>
<feature type="transmembrane region" description="Helical" evidence="7">
    <location>
        <begin position="484"/>
        <end position="502"/>
    </location>
</feature>
<feature type="transmembrane region" description="Helical" evidence="7">
    <location>
        <begin position="375"/>
        <end position="397"/>
    </location>
</feature>
<accession>A0A2W2AP81</accession>
<feature type="transmembrane region" description="Helical" evidence="7">
    <location>
        <begin position="228"/>
        <end position="259"/>
    </location>
</feature>
<evidence type="ECO:0000256" key="3">
    <source>
        <dbReference type="ARBA" id="ARBA00022475"/>
    </source>
</evidence>
<comment type="subcellular location">
    <subcellularLocation>
        <location evidence="1 7">Cell membrane</location>
        <topology evidence="1 7">Multi-pass membrane protein</topology>
    </subcellularLocation>
</comment>
<feature type="transmembrane region" description="Helical" evidence="7">
    <location>
        <begin position="89"/>
        <end position="109"/>
    </location>
</feature>
<dbReference type="GO" id="GO:0005886">
    <property type="term" value="C:plasma membrane"/>
    <property type="evidence" value="ECO:0007669"/>
    <property type="project" value="UniProtKB-SubCell"/>
</dbReference>
<dbReference type="PANTHER" id="PTHR30183">
    <property type="entry name" value="MOLYBDENUM TRANSPORT SYSTEM PERMEASE PROTEIN MODB"/>
    <property type="match status" value="1"/>
</dbReference>
<evidence type="ECO:0000256" key="7">
    <source>
        <dbReference type="RuleBase" id="RU363032"/>
    </source>
</evidence>
<dbReference type="CDD" id="cd06261">
    <property type="entry name" value="TM_PBP2"/>
    <property type="match status" value="2"/>
</dbReference>
<gene>
    <name evidence="9" type="ORF">DK847_07970</name>
</gene>
<keyword evidence="3" id="KW-1003">Cell membrane</keyword>
<protein>
    <submittedName>
        <fullName evidence="9">Thiamine/thiamine pyrophosphate ABC transporter permease ThiP</fullName>
    </submittedName>
</protein>
<evidence type="ECO:0000313" key="9">
    <source>
        <dbReference type="EMBL" id="PZF77255.1"/>
    </source>
</evidence>
<keyword evidence="6 7" id="KW-0472">Membrane</keyword>
<proteinExistence type="inferred from homology"/>
<dbReference type="AlphaFoldDB" id="A0A2W2AP81"/>
<keyword evidence="5 7" id="KW-1133">Transmembrane helix</keyword>
<evidence type="ECO:0000256" key="2">
    <source>
        <dbReference type="ARBA" id="ARBA00022448"/>
    </source>
</evidence>
<dbReference type="PANTHER" id="PTHR30183:SF9">
    <property type="entry name" value="THIAMINE TRANSPORT SYSTEM PERMEASE PROTEIN THIP"/>
    <property type="match status" value="1"/>
</dbReference>
<feature type="transmembrane region" description="Helical" evidence="7">
    <location>
        <begin position="347"/>
        <end position="369"/>
    </location>
</feature>
<sequence length="509" mass="53948">MIAYQPSRVPAVAALALLALALAAGFLPVLRMGLEQGLSGLDPYVLRVLRFTLLQAGLSTILSLALGLPLARALARQSSFPGRAVLLRLLNLPLALPAIVVIIGIIEVYGARGWLGGLFDIYGLQGILLAHVFFNVPLAARLILADLERIPPESWKLSAQLGLSPLAIWRLVEWPAIRSGLAGAALLIFLLCASSFAVVLTLGGGPRATTLEVAIYQSLRADFDPPRAAMLALVQLALCATLALVAQAWGGLAAGWPALRLQPRRFDGRTALSRLLDGGVVLLALLLLVPPLLALIGAGLFHINFSALLLRALATSLGLGMASAALAFVIVWPLAVLAVRSGAWRKVASIAVLASWIVPPAALATGWFITLIAQAGMTGLAAFLVIAMNALMALPFVSRVLMPALAQSAEAHDRLCLSLGLEGWNRFRLVEFPVMKRAIGLSLVMALILSLGDLTAISLFGTQDFVTLPALIYRQMGSYRFDEAIGTAVVLSALVLAFSSLAERWSDQR</sequence>
<evidence type="ECO:0000256" key="6">
    <source>
        <dbReference type="ARBA" id="ARBA00023136"/>
    </source>
</evidence>
<dbReference type="Proteomes" id="UP000248795">
    <property type="component" value="Unassembled WGS sequence"/>
</dbReference>
<feature type="domain" description="ABC transmembrane type-1" evidence="8">
    <location>
        <begin position="313"/>
        <end position="502"/>
    </location>
</feature>
<comment type="similarity">
    <text evidence="7">Belongs to the binding-protein-dependent transport system permease family.</text>
</comment>
<comment type="caution">
    <text evidence="9">The sequence shown here is derived from an EMBL/GenBank/DDBJ whole genome shotgun (WGS) entry which is preliminary data.</text>
</comment>
<feature type="transmembrane region" description="Helical" evidence="7">
    <location>
        <begin position="49"/>
        <end position="68"/>
    </location>
</feature>
<dbReference type="EMBL" id="QKVK01000003">
    <property type="protein sequence ID" value="PZF77255.1"/>
    <property type="molecule type" value="Genomic_DNA"/>
</dbReference>
<dbReference type="SUPFAM" id="SSF161098">
    <property type="entry name" value="MetI-like"/>
    <property type="match status" value="2"/>
</dbReference>
<dbReference type="PROSITE" id="PS50928">
    <property type="entry name" value="ABC_TM1"/>
    <property type="match status" value="2"/>
</dbReference>
<reference evidence="10" key="1">
    <citation type="submission" date="2018-06" db="EMBL/GenBank/DDBJ databases">
        <title>Aestuariibacter litoralis strain KCTC 52945T.</title>
        <authorList>
            <person name="Li X."/>
            <person name="Salam N."/>
            <person name="Li J.-L."/>
            <person name="Chen Y.-M."/>
            <person name="Yang Z.-W."/>
            <person name="Zhang L.-Y."/>
            <person name="Han M.-X."/>
            <person name="Xiao M."/>
            <person name="Li W.-J."/>
        </authorList>
    </citation>
    <scope>NUCLEOTIDE SEQUENCE [LARGE SCALE GENOMIC DNA]</scope>
    <source>
        <strain evidence="10">KCTC 52945</strain>
    </source>
</reference>
<dbReference type="InterPro" id="IPR000515">
    <property type="entry name" value="MetI-like"/>
</dbReference>
<feature type="transmembrane region" description="Helical" evidence="7">
    <location>
        <begin position="309"/>
        <end position="335"/>
    </location>
</feature>
<evidence type="ECO:0000256" key="4">
    <source>
        <dbReference type="ARBA" id="ARBA00022692"/>
    </source>
</evidence>
<dbReference type="InterPro" id="IPR035906">
    <property type="entry name" value="MetI-like_sf"/>
</dbReference>
<dbReference type="Gene3D" id="1.10.3720.10">
    <property type="entry name" value="MetI-like"/>
    <property type="match status" value="2"/>
</dbReference>
<keyword evidence="10" id="KW-1185">Reference proteome</keyword>